<organism evidence="1 2">
    <name type="scientific">Hyalomma asiaticum</name>
    <name type="common">Tick</name>
    <dbReference type="NCBI Taxonomy" id="266040"/>
    <lineage>
        <taxon>Eukaryota</taxon>
        <taxon>Metazoa</taxon>
        <taxon>Ecdysozoa</taxon>
        <taxon>Arthropoda</taxon>
        <taxon>Chelicerata</taxon>
        <taxon>Arachnida</taxon>
        <taxon>Acari</taxon>
        <taxon>Parasitiformes</taxon>
        <taxon>Ixodida</taxon>
        <taxon>Ixodoidea</taxon>
        <taxon>Ixodidae</taxon>
        <taxon>Hyalomminae</taxon>
        <taxon>Hyalomma</taxon>
    </lineage>
</organism>
<reference evidence="1" key="1">
    <citation type="submission" date="2020-05" db="EMBL/GenBank/DDBJ databases">
        <title>Large-scale comparative analyses of tick genomes elucidate their genetic diversity and vector capacities.</title>
        <authorList>
            <person name="Jia N."/>
            <person name="Wang J."/>
            <person name="Shi W."/>
            <person name="Du L."/>
            <person name="Sun Y."/>
            <person name="Zhan W."/>
            <person name="Jiang J."/>
            <person name="Wang Q."/>
            <person name="Zhang B."/>
            <person name="Ji P."/>
            <person name="Sakyi L.B."/>
            <person name="Cui X."/>
            <person name="Yuan T."/>
            <person name="Jiang B."/>
            <person name="Yang W."/>
            <person name="Lam T.T.-Y."/>
            <person name="Chang Q."/>
            <person name="Ding S."/>
            <person name="Wang X."/>
            <person name="Zhu J."/>
            <person name="Ruan X."/>
            <person name="Zhao L."/>
            <person name="Wei J."/>
            <person name="Que T."/>
            <person name="Du C."/>
            <person name="Cheng J."/>
            <person name="Dai P."/>
            <person name="Han X."/>
            <person name="Huang E."/>
            <person name="Gao Y."/>
            <person name="Liu J."/>
            <person name="Shao H."/>
            <person name="Ye R."/>
            <person name="Li L."/>
            <person name="Wei W."/>
            <person name="Wang X."/>
            <person name="Wang C."/>
            <person name="Yang T."/>
            <person name="Huo Q."/>
            <person name="Li W."/>
            <person name="Guo W."/>
            <person name="Chen H."/>
            <person name="Zhou L."/>
            <person name="Ni X."/>
            <person name="Tian J."/>
            <person name="Zhou Y."/>
            <person name="Sheng Y."/>
            <person name="Liu T."/>
            <person name="Pan Y."/>
            <person name="Xia L."/>
            <person name="Li J."/>
            <person name="Zhao F."/>
            <person name="Cao W."/>
        </authorList>
    </citation>
    <scope>NUCLEOTIDE SEQUENCE</scope>
    <source>
        <strain evidence="1">Hyas-2018</strain>
    </source>
</reference>
<evidence type="ECO:0000313" key="2">
    <source>
        <dbReference type="Proteomes" id="UP000821845"/>
    </source>
</evidence>
<sequence>MTLRSATNRKQLSEFKWNTVAVMHATGRASEPSQEPFNEKVHIQVQRFGNLIIAHTPDKEDAKKAVSVNRIRLGGIFYNANSSILTANDFSTGVINGLIPERSSAKLMSLIRAPPRYTVVHGRMLGQSATADVFFERPQVPYSIVFQRLYNRCRPYRKRLQY</sequence>
<comment type="caution">
    <text evidence="1">The sequence shown here is derived from an EMBL/GenBank/DDBJ whole genome shotgun (WGS) entry which is preliminary data.</text>
</comment>
<keyword evidence="2" id="KW-1185">Reference proteome</keyword>
<gene>
    <name evidence="1" type="ORF">HPB50_019326</name>
</gene>
<dbReference type="EMBL" id="CM023488">
    <property type="protein sequence ID" value="KAH6924533.1"/>
    <property type="molecule type" value="Genomic_DNA"/>
</dbReference>
<name>A0ACB7RPY6_HYAAI</name>
<evidence type="ECO:0000313" key="1">
    <source>
        <dbReference type="EMBL" id="KAH6924533.1"/>
    </source>
</evidence>
<protein>
    <submittedName>
        <fullName evidence="1">Uncharacterized protein</fullName>
    </submittedName>
</protein>
<dbReference type="Proteomes" id="UP000821845">
    <property type="component" value="Chromosome 8"/>
</dbReference>
<accession>A0ACB7RPY6</accession>
<proteinExistence type="predicted"/>